<dbReference type="AlphaFoldDB" id="A0A3E0GYC9"/>
<gene>
    <name evidence="2" type="ORF">BCF44_11931</name>
</gene>
<dbReference type="Gene3D" id="3.90.1150.200">
    <property type="match status" value="1"/>
</dbReference>
<accession>A0A3E0GYC9</accession>
<dbReference type="InterPro" id="IPR014922">
    <property type="entry name" value="YdhG-like"/>
</dbReference>
<evidence type="ECO:0000259" key="1">
    <source>
        <dbReference type="Pfam" id="PF08818"/>
    </source>
</evidence>
<proteinExistence type="predicted"/>
<dbReference type="SUPFAM" id="SSF159888">
    <property type="entry name" value="YdhG-like"/>
    <property type="match status" value="1"/>
</dbReference>
<feature type="domain" description="YdhG-like" evidence="1">
    <location>
        <begin position="20"/>
        <end position="110"/>
    </location>
</feature>
<name>A0A3E0GYC9_9PSEU</name>
<keyword evidence="3" id="KW-1185">Reference proteome</keyword>
<evidence type="ECO:0000313" key="3">
    <source>
        <dbReference type="Proteomes" id="UP000256269"/>
    </source>
</evidence>
<dbReference type="EMBL" id="QUNO01000019">
    <property type="protein sequence ID" value="REH34755.1"/>
    <property type="molecule type" value="Genomic_DNA"/>
</dbReference>
<comment type="caution">
    <text evidence="2">The sequence shown here is derived from an EMBL/GenBank/DDBJ whole genome shotgun (WGS) entry which is preliminary data.</text>
</comment>
<sequence>MTIVAPATVQDYIEAIPAQHRALFDRVHRLVLEARPDAEVVLSYGMPTFRVGKRRLHIGVWKHGVSLYGWRDEGFLDRHPGARAAKGTIRLRPEDAADVTDDELRELARTSLGA</sequence>
<reference evidence="2 3" key="1">
    <citation type="submission" date="2018-08" db="EMBL/GenBank/DDBJ databases">
        <title>Genomic Encyclopedia of Archaeal and Bacterial Type Strains, Phase II (KMG-II): from individual species to whole genera.</title>
        <authorList>
            <person name="Goeker M."/>
        </authorList>
    </citation>
    <scope>NUCLEOTIDE SEQUENCE [LARGE SCALE GENOMIC DNA]</scope>
    <source>
        <strain evidence="2 3">DSM 45791</strain>
    </source>
</reference>
<evidence type="ECO:0000313" key="2">
    <source>
        <dbReference type="EMBL" id="REH34755.1"/>
    </source>
</evidence>
<dbReference type="Proteomes" id="UP000256269">
    <property type="component" value="Unassembled WGS sequence"/>
</dbReference>
<organism evidence="2 3">
    <name type="scientific">Kutzneria buriramensis</name>
    <dbReference type="NCBI Taxonomy" id="1045776"/>
    <lineage>
        <taxon>Bacteria</taxon>
        <taxon>Bacillati</taxon>
        <taxon>Actinomycetota</taxon>
        <taxon>Actinomycetes</taxon>
        <taxon>Pseudonocardiales</taxon>
        <taxon>Pseudonocardiaceae</taxon>
        <taxon>Kutzneria</taxon>
    </lineage>
</organism>
<dbReference type="Pfam" id="PF08818">
    <property type="entry name" value="DUF1801"/>
    <property type="match status" value="1"/>
</dbReference>
<dbReference type="RefSeq" id="WP_116180327.1">
    <property type="nucleotide sequence ID" value="NZ_CP144375.1"/>
</dbReference>
<protein>
    <submittedName>
        <fullName evidence="2">Uncharacterized protein YdhG (YjbR/CyaY superfamily)</fullName>
    </submittedName>
</protein>
<dbReference type="OrthoDB" id="3694305at2"/>